<dbReference type="CDD" id="cd02440">
    <property type="entry name" value="AdoMet_MTases"/>
    <property type="match status" value="1"/>
</dbReference>
<evidence type="ECO:0000313" key="3">
    <source>
        <dbReference type="Proteomes" id="UP000756132"/>
    </source>
</evidence>
<dbReference type="Pfam" id="PF08241">
    <property type="entry name" value="Methyltransf_11"/>
    <property type="match status" value="1"/>
</dbReference>
<feature type="domain" description="Methyltransferase type 11" evidence="1">
    <location>
        <begin position="11"/>
        <end position="108"/>
    </location>
</feature>
<dbReference type="Proteomes" id="UP000756132">
    <property type="component" value="Chromosome 10"/>
</dbReference>
<dbReference type="Gene3D" id="3.40.50.150">
    <property type="entry name" value="Vaccinia Virus protein VP39"/>
    <property type="match status" value="1"/>
</dbReference>
<accession>A0A9Q8UU43</accession>
<dbReference type="OrthoDB" id="10017101at2759"/>
<dbReference type="PANTHER" id="PTHR43591">
    <property type="entry name" value="METHYLTRANSFERASE"/>
    <property type="match status" value="1"/>
</dbReference>
<dbReference type="PANTHER" id="PTHR43591:SF24">
    <property type="entry name" value="2-METHOXY-6-POLYPRENYL-1,4-BENZOQUINOL METHYLASE, MITOCHONDRIAL"/>
    <property type="match status" value="1"/>
</dbReference>
<dbReference type="GO" id="GO:0008757">
    <property type="term" value="F:S-adenosylmethionine-dependent methyltransferase activity"/>
    <property type="evidence" value="ECO:0007669"/>
    <property type="project" value="InterPro"/>
</dbReference>
<gene>
    <name evidence="2" type="ORF">CLAFUR5_12220</name>
</gene>
<dbReference type="OMA" id="LSFGTWC"/>
<dbReference type="RefSeq" id="XP_047766892.1">
    <property type="nucleotide sequence ID" value="XM_047911368.1"/>
</dbReference>
<dbReference type="InterPro" id="IPR013216">
    <property type="entry name" value="Methyltransf_11"/>
</dbReference>
<dbReference type="GeneID" id="71992098"/>
<reference evidence="2" key="1">
    <citation type="submission" date="2021-12" db="EMBL/GenBank/DDBJ databases">
        <authorList>
            <person name="Zaccaron A."/>
            <person name="Stergiopoulos I."/>
        </authorList>
    </citation>
    <scope>NUCLEOTIDE SEQUENCE</scope>
    <source>
        <strain evidence="2">Race5_Kim</strain>
    </source>
</reference>
<sequence>MAQANPSLKILDCGTGPGTVVASLSKYMPQGTITATDLSPEVVERAASHARDQGVTNMHCQVASIYDFPFGDGEFDVVHAQQVLCHLNQPLEALRSMLRVCKPGGIVALRERDLRMWNWYPDLPGLTEFTKCIRAVMTAAGGSEDMGVRLVSLAMQAGVKREDITATMGTWCYSTREEREMWGETMRDRIKHGEMRRKVLEGNLRWDEGEMDEMAKALREWIEAEDGCFGCMHGEVILRKA</sequence>
<keyword evidence="3" id="KW-1185">Reference proteome</keyword>
<name>A0A9Q8UU43_PASFU</name>
<dbReference type="SUPFAM" id="SSF53335">
    <property type="entry name" value="S-adenosyl-L-methionine-dependent methyltransferases"/>
    <property type="match status" value="1"/>
</dbReference>
<dbReference type="AlphaFoldDB" id="A0A9Q8UU43"/>
<evidence type="ECO:0000259" key="1">
    <source>
        <dbReference type="Pfam" id="PF08241"/>
    </source>
</evidence>
<organism evidence="2 3">
    <name type="scientific">Passalora fulva</name>
    <name type="common">Tomato leaf mold</name>
    <name type="synonym">Cladosporium fulvum</name>
    <dbReference type="NCBI Taxonomy" id="5499"/>
    <lineage>
        <taxon>Eukaryota</taxon>
        <taxon>Fungi</taxon>
        <taxon>Dikarya</taxon>
        <taxon>Ascomycota</taxon>
        <taxon>Pezizomycotina</taxon>
        <taxon>Dothideomycetes</taxon>
        <taxon>Dothideomycetidae</taxon>
        <taxon>Mycosphaerellales</taxon>
        <taxon>Mycosphaerellaceae</taxon>
        <taxon>Fulvia</taxon>
    </lineage>
</organism>
<dbReference type="EMBL" id="CP090172">
    <property type="protein sequence ID" value="UJO22526.1"/>
    <property type="molecule type" value="Genomic_DNA"/>
</dbReference>
<proteinExistence type="predicted"/>
<protein>
    <recommendedName>
        <fullName evidence="1">Methyltransferase type 11 domain-containing protein</fullName>
    </recommendedName>
</protein>
<dbReference type="KEGG" id="ffu:CLAFUR5_12220"/>
<reference evidence="2" key="2">
    <citation type="journal article" date="2022" name="Microb. Genom.">
        <title>A chromosome-scale genome assembly of the tomato pathogen Cladosporium fulvum reveals a compartmentalized genome architecture and the presence of a dispensable chromosome.</title>
        <authorList>
            <person name="Zaccaron A.Z."/>
            <person name="Chen L.H."/>
            <person name="Samaras A."/>
            <person name="Stergiopoulos I."/>
        </authorList>
    </citation>
    <scope>NUCLEOTIDE SEQUENCE</scope>
    <source>
        <strain evidence="2">Race5_Kim</strain>
    </source>
</reference>
<evidence type="ECO:0000313" key="2">
    <source>
        <dbReference type="EMBL" id="UJO22526.1"/>
    </source>
</evidence>
<dbReference type="InterPro" id="IPR029063">
    <property type="entry name" value="SAM-dependent_MTases_sf"/>
</dbReference>